<comment type="subunit">
    <text evidence="10">Forms an energy-coupling factor (ECF) transporter complex composed of an ATP-binding protein (A component, CbiO), a transmembrane protein (T component, CbiQ) and 2 possible substrate-capture proteins (S components, CbiM and CbiN) of unknown stoichimetry.</text>
</comment>
<protein>
    <recommendedName>
        <fullName evidence="10">Cobalt transport protein CbiN</fullName>
    </recommendedName>
    <alternativeName>
        <fullName evidence="10">Energy-coupling factor transporter probable substrate-capture protein CbiN</fullName>
        <shortName evidence="10">ECF transporter S component CbiN</shortName>
    </alternativeName>
</protein>
<keyword evidence="6 10" id="KW-1133">Transmembrane helix</keyword>
<dbReference type="GO" id="GO:0005886">
    <property type="term" value="C:plasma membrane"/>
    <property type="evidence" value="ECO:0007669"/>
    <property type="project" value="UniProtKB-SubCell"/>
</dbReference>
<evidence type="ECO:0000256" key="1">
    <source>
        <dbReference type="ARBA" id="ARBA00022426"/>
    </source>
</evidence>
<keyword evidence="7 10" id="KW-0406">Ion transport</keyword>
<dbReference type="InterPro" id="IPR003705">
    <property type="entry name" value="CbiN"/>
</dbReference>
<keyword evidence="8 10" id="KW-0472">Membrane</keyword>
<comment type="caution">
    <text evidence="11">The sequence shown here is derived from an EMBL/GenBank/DDBJ whole genome shotgun (WGS) entry which is preliminary data.</text>
</comment>
<keyword evidence="5 10" id="KW-0812">Transmembrane</keyword>
<evidence type="ECO:0000256" key="5">
    <source>
        <dbReference type="ARBA" id="ARBA00022692"/>
    </source>
</evidence>
<dbReference type="PANTHER" id="PTHR38662:SF1">
    <property type="entry name" value="COBALT TRANSPORT PROTEIN CBIN"/>
    <property type="match status" value="1"/>
</dbReference>
<dbReference type="NCBIfam" id="TIGR01165">
    <property type="entry name" value="cbiN"/>
    <property type="match status" value="1"/>
</dbReference>
<keyword evidence="4 10" id="KW-0169">Cobalamin biosynthesis</keyword>
<feature type="transmembrane region" description="Helical" evidence="10">
    <location>
        <begin position="72"/>
        <end position="93"/>
    </location>
</feature>
<feature type="transmembrane region" description="Helical" evidence="10">
    <location>
        <begin position="12"/>
        <end position="32"/>
    </location>
</feature>
<dbReference type="Pfam" id="PF02553">
    <property type="entry name" value="CbiN"/>
    <property type="match status" value="1"/>
</dbReference>
<dbReference type="EMBL" id="LMVH01000001">
    <property type="protein sequence ID" value="KUL98596.1"/>
    <property type="molecule type" value="Genomic_DNA"/>
</dbReference>
<keyword evidence="9 10" id="KW-0170">Cobalt</keyword>
<dbReference type="NCBIfam" id="NF002780">
    <property type="entry name" value="PRK02898.1"/>
    <property type="match status" value="1"/>
</dbReference>
<keyword evidence="2 10" id="KW-0813">Transport</keyword>
<dbReference type="GO" id="GO:0009236">
    <property type="term" value="P:cobalamin biosynthetic process"/>
    <property type="evidence" value="ECO:0007669"/>
    <property type="project" value="UniProtKB-UniRule"/>
</dbReference>
<evidence type="ECO:0000256" key="2">
    <source>
        <dbReference type="ARBA" id="ARBA00022448"/>
    </source>
</evidence>
<sequence length="109" mass="12148">MEAEMEKNLWKKNFILIILVVLLAVFPLIFVADGEFGGSDDQAEELITDIDSNYKPWFESLWEPPSGEVESLLFSLQAAIGTGIVCGYIGYLMGKKKGKKENSNKKDGE</sequence>
<comment type="similarity">
    <text evidence="10">Belongs to the CbiN family.</text>
</comment>
<comment type="subcellular location">
    <subcellularLocation>
        <location evidence="10">Cell membrane</location>
        <topology evidence="10">Multi-pass membrane protein</topology>
    </subcellularLocation>
</comment>
<evidence type="ECO:0000313" key="11">
    <source>
        <dbReference type="EMBL" id="KUL98596.1"/>
    </source>
</evidence>
<evidence type="ECO:0000256" key="10">
    <source>
        <dbReference type="HAMAP-Rule" id="MF_00330"/>
    </source>
</evidence>
<evidence type="ECO:0000313" key="12">
    <source>
        <dbReference type="Proteomes" id="UP000054800"/>
    </source>
</evidence>
<reference evidence="11 12" key="1">
    <citation type="submission" date="2015-10" db="EMBL/GenBank/DDBJ databases">
        <authorList>
            <person name="Gilbert D.G."/>
        </authorList>
    </citation>
    <scope>NUCLEOTIDE SEQUENCE [LARGE SCALE GENOMIC DNA]</scope>
    <source>
        <strain evidence="11 12">ChDC F311</strain>
    </source>
</reference>
<evidence type="ECO:0000256" key="9">
    <source>
        <dbReference type="ARBA" id="ARBA00023285"/>
    </source>
</evidence>
<dbReference type="Proteomes" id="UP000054800">
    <property type="component" value="Unassembled WGS sequence"/>
</dbReference>
<evidence type="ECO:0000256" key="8">
    <source>
        <dbReference type="ARBA" id="ARBA00023136"/>
    </source>
</evidence>
<organism evidence="11 12">
    <name type="scientific">Fusobacterium nucleatum subsp. nucleatum</name>
    <dbReference type="NCBI Taxonomy" id="76856"/>
    <lineage>
        <taxon>Bacteria</taxon>
        <taxon>Fusobacteriati</taxon>
        <taxon>Fusobacteriota</taxon>
        <taxon>Fusobacteriia</taxon>
        <taxon>Fusobacteriales</taxon>
        <taxon>Fusobacteriaceae</taxon>
        <taxon>Fusobacterium</taxon>
    </lineage>
</organism>
<dbReference type="AlphaFoldDB" id="A0A0X3Y222"/>
<dbReference type="PANTHER" id="PTHR38662">
    <property type="entry name" value="COBALT TRANSPORT PROTEIN CBIN"/>
    <property type="match status" value="1"/>
</dbReference>
<evidence type="ECO:0000256" key="7">
    <source>
        <dbReference type="ARBA" id="ARBA00023065"/>
    </source>
</evidence>
<proteinExistence type="inferred from homology"/>
<evidence type="ECO:0000256" key="4">
    <source>
        <dbReference type="ARBA" id="ARBA00022573"/>
    </source>
</evidence>
<evidence type="ECO:0000256" key="3">
    <source>
        <dbReference type="ARBA" id="ARBA00022475"/>
    </source>
</evidence>
<dbReference type="HAMAP" id="MF_00330">
    <property type="entry name" value="CbiN"/>
    <property type="match status" value="1"/>
</dbReference>
<gene>
    <name evidence="10" type="primary">cbiN</name>
    <name evidence="11" type="ORF">RO03_03420</name>
</gene>
<comment type="function">
    <text evidence="10">Part of the energy-coupling factor (ECF) transporter complex CbiMNOQ involved in cobalt import.</text>
</comment>
<evidence type="ECO:0000256" key="6">
    <source>
        <dbReference type="ARBA" id="ARBA00022989"/>
    </source>
</evidence>
<keyword evidence="3 10" id="KW-1003">Cell membrane</keyword>
<keyword evidence="1 10" id="KW-0171">Cobalt transport</keyword>
<comment type="pathway">
    <text evidence="10">Cofactor biosynthesis; adenosylcobalamin biosynthesis.</text>
</comment>
<dbReference type="UniPathway" id="UPA00148"/>
<dbReference type="GO" id="GO:0015087">
    <property type="term" value="F:cobalt ion transmembrane transporter activity"/>
    <property type="evidence" value="ECO:0007669"/>
    <property type="project" value="UniProtKB-UniRule"/>
</dbReference>
<accession>A0A0X3Y222</accession>
<name>A0A0X3Y222_FUSNC</name>